<dbReference type="Pfam" id="PF00629">
    <property type="entry name" value="MAM"/>
    <property type="match status" value="1"/>
</dbReference>
<dbReference type="Gene3D" id="2.60.120.200">
    <property type="match status" value="1"/>
</dbReference>
<accession>A0A812CNX5</accession>
<dbReference type="GO" id="GO:0016020">
    <property type="term" value="C:membrane"/>
    <property type="evidence" value="ECO:0007669"/>
    <property type="project" value="InterPro"/>
</dbReference>
<proteinExistence type="predicted"/>
<dbReference type="OrthoDB" id="6107927at2759"/>
<dbReference type="InterPro" id="IPR013320">
    <property type="entry name" value="ConA-like_dom_sf"/>
</dbReference>
<dbReference type="InterPro" id="IPR051560">
    <property type="entry name" value="MAM_domain-containing"/>
</dbReference>
<dbReference type="InterPro" id="IPR000998">
    <property type="entry name" value="MAM_dom"/>
</dbReference>
<sequence length="247" mass="28099">MPQIERLDEGLLEWFYDAKTQSFCGFEDDNICGFTQVNETDNFDWTRAKGNTPSADTGPEADHTCKSEEGHFMHLEASAKGRGHTAVLKSPTYKSFTAQCVQFYYHMYGRHMGTLNVYTQSASESDPQAVWRAYGNQGNVWIKARLSIPLNLAKSGYHVVFEGSTETGYQGDMAIDDITVDDGECPIDPHLRPVVVPDITTRASFNWTAVRSKKRRRKKPRAHSHRRRNESDFPPRTFIHLSIYLSI</sequence>
<feature type="domain" description="MAM" evidence="2">
    <location>
        <begin position="22"/>
        <end position="187"/>
    </location>
</feature>
<dbReference type="EMBL" id="CAHIKZ030001946">
    <property type="protein sequence ID" value="CAE1277833.1"/>
    <property type="molecule type" value="Genomic_DNA"/>
</dbReference>
<dbReference type="Proteomes" id="UP000597762">
    <property type="component" value="Unassembled WGS sequence"/>
</dbReference>
<evidence type="ECO:0000259" key="2">
    <source>
        <dbReference type="PROSITE" id="PS50060"/>
    </source>
</evidence>
<reference evidence="3" key="1">
    <citation type="submission" date="2021-01" db="EMBL/GenBank/DDBJ databases">
        <authorList>
            <person name="Li R."/>
            <person name="Bekaert M."/>
        </authorList>
    </citation>
    <scope>NUCLEOTIDE SEQUENCE</scope>
    <source>
        <strain evidence="3">Farmed</strain>
    </source>
</reference>
<keyword evidence="4" id="KW-1185">Reference proteome</keyword>
<feature type="region of interest" description="Disordered" evidence="1">
    <location>
        <begin position="210"/>
        <end position="231"/>
    </location>
</feature>
<name>A0A812CNX5_ACAPH</name>
<dbReference type="AlphaFoldDB" id="A0A812CNX5"/>
<dbReference type="CDD" id="cd06263">
    <property type="entry name" value="MAM"/>
    <property type="match status" value="1"/>
</dbReference>
<organism evidence="3 4">
    <name type="scientific">Acanthosepion pharaonis</name>
    <name type="common">Pharaoh cuttlefish</name>
    <name type="synonym">Sepia pharaonis</name>
    <dbReference type="NCBI Taxonomy" id="158019"/>
    <lineage>
        <taxon>Eukaryota</taxon>
        <taxon>Metazoa</taxon>
        <taxon>Spiralia</taxon>
        <taxon>Lophotrochozoa</taxon>
        <taxon>Mollusca</taxon>
        <taxon>Cephalopoda</taxon>
        <taxon>Coleoidea</taxon>
        <taxon>Decapodiformes</taxon>
        <taxon>Sepiida</taxon>
        <taxon>Sepiina</taxon>
        <taxon>Sepiidae</taxon>
        <taxon>Acanthosepion</taxon>
    </lineage>
</organism>
<dbReference type="PRINTS" id="PR00020">
    <property type="entry name" value="MAMDOMAIN"/>
</dbReference>
<gene>
    <name evidence="3" type="ORF">SPHA_40924</name>
</gene>
<evidence type="ECO:0000313" key="4">
    <source>
        <dbReference type="Proteomes" id="UP000597762"/>
    </source>
</evidence>
<comment type="caution">
    <text evidence="3">The sequence shown here is derived from an EMBL/GenBank/DDBJ whole genome shotgun (WGS) entry which is preliminary data.</text>
</comment>
<dbReference type="PANTHER" id="PTHR23282">
    <property type="entry name" value="APICAL ENDOSOMAL GLYCOPROTEIN PRECURSOR"/>
    <property type="match status" value="1"/>
</dbReference>
<evidence type="ECO:0000256" key="1">
    <source>
        <dbReference type="SAM" id="MobiDB-lite"/>
    </source>
</evidence>
<feature type="compositionally biased region" description="Basic residues" evidence="1">
    <location>
        <begin position="211"/>
        <end position="228"/>
    </location>
</feature>
<protein>
    <recommendedName>
        <fullName evidence="2">MAM domain-containing protein</fullName>
    </recommendedName>
</protein>
<dbReference type="PANTHER" id="PTHR23282:SF146">
    <property type="entry name" value="RT07201P-RELATED"/>
    <property type="match status" value="1"/>
</dbReference>
<dbReference type="SUPFAM" id="SSF49899">
    <property type="entry name" value="Concanavalin A-like lectins/glucanases"/>
    <property type="match status" value="1"/>
</dbReference>
<dbReference type="SMART" id="SM00137">
    <property type="entry name" value="MAM"/>
    <property type="match status" value="1"/>
</dbReference>
<evidence type="ECO:0000313" key="3">
    <source>
        <dbReference type="EMBL" id="CAE1277833.1"/>
    </source>
</evidence>
<dbReference type="PROSITE" id="PS50060">
    <property type="entry name" value="MAM_2"/>
    <property type="match status" value="1"/>
</dbReference>